<dbReference type="Proteomes" id="UP000245802">
    <property type="component" value="Chromosome"/>
</dbReference>
<proteinExistence type="predicted"/>
<evidence type="ECO:0000313" key="1">
    <source>
        <dbReference type="EMBL" id="AWM35927.1"/>
    </source>
</evidence>
<gene>
    <name evidence="1" type="ORF">C1280_02130</name>
</gene>
<name>A0A2Z3GWI1_9BACT</name>
<dbReference type="RefSeq" id="WP_010039016.1">
    <property type="nucleotide sequence ID" value="NZ_CP025958.1"/>
</dbReference>
<dbReference type="KEGG" id="gog:C1280_02130"/>
<reference evidence="1 2" key="1">
    <citation type="submission" date="2018-01" db="EMBL/GenBank/DDBJ databases">
        <title>G. obscuriglobus.</title>
        <authorList>
            <person name="Franke J."/>
            <person name="Blomberg W."/>
            <person name="Selmecki A."/>
        </authorList>
    </citation>
    <scope>NUCLEOTIDE SEQUENCE [LARGE SCALE GENOMIC DNA]</scope>
    <source>
        <strain evidence="1 2">DSM 5831</strain>
    </source>
</reference>
<organism evidence="1 2">
    <name type="scientific">Gemmata obscuriglobus</name>
    <dbReference type="NCBI Taxonomy" id="114"/>
    <lineage>
        <taxon>Bacteria</taxon>
        <taxon>Pseudomonadati</taxon>
        <taxon>Planctomycetota</taxon>
        <taxon>Planctomycetia</taxon>
        <taxon>Gemmatales</taxon>
        <taxon>Gemmataceae</taxon>
        <taxon>Gemmata</taxon>
    </lineage>
</organism>
<sequence>MIQVHFHVHAPAPLPPDAFQPAAAPMPGDAPVGAEAIGDGTLLRLIGEYGPKLLALLIQLGLIKLPTTTPAGGVGATP</sequence>
<evidence type="ECO:0000313" key="2">
    <source>
        <dbReference type="Proteomes" id="UP000245802"/>
    </source>
</evidence>
<accession>A0A2Z3GWI1</accession>
<dbReference type="EMBL" id="CP025958">
    <property type="protein sequence ID" value="AWM35927.1"/>
    <property type="molecule type" value="Genomic_DNA"/>
</dbReference>
<protein>
    <submittedName>
        <fullName evidence="1">Uncharacterized protein</fullName>
    </submittedName>
</protein>
<dbReference type="AlphaFoldDB" id="A0A2Z3GWI1"/>
<keyword evidence="2" id="KW-1185">Reference proteome</keyword>